<reference evidence="1 2" key="1">
    <citation type="submission" date="2020-02" db="EMBL/GenBank/DDBJ databases">
        <title>Whole-genome analyses of novel actinobacteria.</title>
        <authorList>
            <person name="Sahin N."/>
            <person name="Tatar D."/>
        </authorList>
    </citation>
    <scope>NUCLEOTIDE SEQUENCE [LARGE SCALE GENOMIC DNA]</scope>
    <source>
        <strain evidence="1 2">SB3404</strain>
    </source>
</reference>
<organism evidence="1 2">
    <name type="scientific">Streptomyces boncukensis</name>
    <dbReference type="NCBI Taxonomy" id="2711219"/>
    <lineage>
        <taxon>Bacteria</taxon>
        <taxon>Bacillati</taxon>
        <taxon>Actinomycetota</taxon>
        <taxon>Actinomycetes</taxon>
        <taxon>Kitasatosporales</taxon>
        <taxon>Streptomycetaceae</taxon>
        <taxon>Streptomyces</taxon>
    </lineage>
</organism>
<evidence type="ECO:0000313" key="1">
    <source>
        <dbReference type="EMBL" id="NGO72899.1"/>
    </source>
</evidence>
<sequence length="45" mass="4792">MPHFDVRIPENVLDGPVGPRLIHGLASVEIFGVPDGRWGVGGEVV</sequence>
<dbReference type="RefSeq" id="WP_165302560.1">
    <property type="nucleotide sequence ID" value="NZ_JAAKZZ010000566.1"/>
</dbReference>
<protein>
    <submittedName>
        <fullName evidence="1">Uncharacterized protein</fullName>
    </submittedName>
</protein>
<proteinExistence type="predicted"/>
<comment type="caution">
    <text evidence="1">The sequence shown here is derived from an EMBL/GenBank/DDBJ whole genome shotgun (WGS) entry which is preliminary data.</text>
</comment>
<keyword evidence="2" id="KW-1185">Reference proteome</keyword>
<evidence type="ECO:0000313" key="2">
    <source>
        <dbReference type="Proteomes" id="UP000477722"/>
    </source>
</evidence>
<gene>
    <name evidence="1" type="ORF">G5C65_32070</name>
</gene>
<accession>A0A6G4X5T2</accession>
<dbReference type="AlphaFoldDB" id="A0A6G4X5T2"/>
<dbReference type="Proteomes" id="UP000477722">
    <property type="component" value="Unassembled WGS sequence"/>
</dbReference>
<name>A0A6G4X5T2_9ACTN</name>
<dbReference type="EMBL" id="JAAKZZ010000566">
    <property type="protein sequence ID" value="NGO72899.1"/>
    <property type="molecule type" value="Genomic_DNA"/>
</dbReference>